<dbReference type="PROSITE" id="PS00136">
    <property type="entry name" value="SUBTILASE_ASP"/>
    <property type="match status" value="1"/>
</dbReference>
<dbReference type="AlphaFoldDB" id="A0A511Z0C9"/>
<dbReference type="InterPro" id="IPR015500">
    <property type="entry name" value="Peptidase_S8_subtilisin-rel"/>
</dbReference>
<feature type="transmembrane region" description="Helical" evidence="7">
    <location>
        <begin position="859"/>
        <end position="878"/>
    </location>
</feature>
<keyword evidence="7" id="KW-0472">Membrane</keyword>
<evidence type="ECO:0000256" key="6">
    <source>
        <dbReference type="SAM" id="MobiDB-lite"/>
    </source>
</evidence>
<evidence type="ECO:0000313" key="10">
    <source>
        <dbReference type="Proteomes" id="UP000321484"/>
    </source>
</evidence>
<keyword evidence="7" id="KW-0812">Transmembrane</keyword>
<feature type="active site" description="Charge relay system" evidence="5">
    <location>
        <position position="757"/>
    </location>
</feature>
<dbReference type="InterPro" id="IPR000209">
    <property type="entry name" value="Peptidase_S8/S53_dom"/>
</dbReference>
<keyword evidence="4 5" id="KW-0720">Serine protease</keyword>
<dbReference type="Gene3D" id="3.40.50.200">
    <property type="entry name" value="Peptidase S8/S53 domain"/>
    <property type="match status" value="1"/>
</dbReference>
<dbReference type="GO" id="GO:0006508">
    <property type="term" value="P:proteolysis"/>
    <property type="evidence" value="ECO:0007669"/>
    <property type="project" value="UniProtKB-KW"/>
</dbReference>
<evidence type="ECO:0000256" key="1">
    <source>
        <dbReference type="ARBA" id="ARBA00011073"/>
    </source>
</evidence>
<keyword evidence="2 5" id="KW-0645">Protease</keyword>
<accession>A0A511Z0C9</accession>
<dbReference type="GO" id="GO:0004252">
    <property type="term" value="F:serine-type endopeptidase activity"/>
    <property type="evidence" value="ECO:0007669"/>
    <property type="project" value="UniProtKB-UniRule"/>
</dbReference>
<dbReference type="PANTHER" id="PTHR40765:SF2">
    <property type="entry name" value="ESX-2 SECRETION SYSTEM ATPASE ECCB2"/>
    <property type="match status" value="1"/>
</dbReference>
<dbReference type="PRINTS" id="PR00723">
    <property type="entry name" value="SUBTILISIN"/>
</dbReference>
<evidence type="ECO:0000256" key="2">
    <source>
        <dbReference type="ARBA" id="ARBA00022670"/>
    </source>
</evidence>
<dbReference type="Pfam" id="PF00082">
    <property type="entry name" value="Peptidase_S8"/>
    <property type="match status" value="1"/>
</dbReference>
<dbReference type="InterPro" id="IPR007795">
    <property type="entry name" value="T7SS_EccB"/>
</dbReference>
<dbReference type="EMBL" id="BJYK01000009">
    <property type="protein sequence ID" value="GEN80889.1"/>
    <property type="molecule type" value="Genomic_DNA"/>
</dbReference>
<dbReference type="OrthoDB" id="3847604at2"/>
<dbReference type="Proteomes" id="UP000321484">
    <property type="component" value="Unassembled WGS sequence"/>
</dbReference>
<comment type="similarity">
    <text evidence="1 5">Belongs to the peptidase S8 family.</text>
</comment>
<evidence type="ECO:0000256" key="3">
    <source>
        <dbReference type="ARBA" id="ARBA00022801"/>
    </source>
</evidence>
<dbReference type="SUPFAM" id="SSF52743">
    <property type="entry name" value="Subtilisin-like"/>
    <property type="match status" value="1"/>
</dbReference>
<feature type="compositionally biased region" description="Low complexity" evidence="6">
    <location>
        <begin position="885"/>
        <end position="894"/>
    </location>
</feature>
<keyword evidence="10" id="KW-1185">Reference proteome</keyword>
<dbReference type="InterPro" id="IPR023827">
    <property type="entry name" value="Peptidase_S8_Asp-AS"/>
</dbReference>
<evidence type="ECO:0000256" key="4">
    <source>
        <dbReference type="ARBA" id="ARBA00022825"/>
    </source>
</evidence>
<dbReference type="InterPro" id="IPR044857">
    <property type="entry name" value="T7SS_EccB_R1"/>
</dbReference>
<keyword evidence="7" id="KW-1133">Transmembrane helix</keyword>
<dbReference type="Pfam" id="PF05108">
    <property type="entry name" value="T7SS_ESX1_EccB"/>
    <property type="match status" value="1"/>
</dbReference>
<feature type="transmembrane region" description="Helical" evidence="7">
    <location>
        <begin position="40"/>
        <end position="61"/>
    </location>
</feature>
<dbReference type="PROSITE" id="PS00137">
    <property type="entry name" value="SUBTILASE_HIS"/>
    <property type="match status" value="1"/>
</dbReference>
<evidence type="ECO:0000256" key="5">
    <source>
        <dbReference type="PROSITE-ProRule" id="PRU01240"/>
    </source>
</evidence>
<sequence length="918" mass="91183">MASKKDLVEAQAFSRRRLLTAFVSGAPGGRELEPTKPMRAVVTGLLLAVMVVLGSLVVGLVKPGLAAGWDNNTLVVTDSGARYVALEGTLYPVLNITSARLLVSGEFRVVRTSDEKIADAPRGATVGIPGAPDAVPDPGALVADGWLSCIDATGAQATVLSTGRVAQTVANEQAAVERALAAGEQGPPAVLVEVAGQEYLVTEGRRHLVPADSRDAVLRALALATAQPWPASGAWLSLFPPGADLDALALPGAGEALPDGLGAPVGARVGSVLRVTDDATPGVAAWVITSDGRLAPLSEVALNLYRLGAGELVGPDLEVTQAQVAGLRNAEALVAPDDWPAALPALATTPDACARLSTSGAGGAADATVQLVPTAQDIATGAGASVDVDGGALVLPVAGSADAGGWVHLVDATGTAYPVPAGDGVVVTRLGFTADQVVRVPQEWLGLFPTGPALTVDGARVTHTAGSVPTPAAGAPATEGDGSGAETGEDAAGEDATGEDATGEDATADATVDDACTPGERRLIADRPAALAQLGVDGAWELATGAGVTVAVVDSGVTAANEHLTTAVVPGSDLIGDTEGLADVEGHGTAVAGIIAARPVAGSGLVGLAPEATILPIRVFVDRTEDSVEAGLGPRDDRLAEGIRLAADAGAQIINVSMSSPQDDPGLADAVDYATSSGALVVASVGNLVPDQPPSGARYPAAYPEVLAVTAVDAAGAAAGAVEQGPHVDVAAPGQGVLTTFLADGDCVMAGDGALTSYATAYVSGAAALVAQLYPQESPAQWAHRLMVTAARPIATERSDTLGWGIVRPWAALTFVDDGAAAGPASPVHDAPQAAPEPAPVSLSPAVDLGADTRRAATWWLLAAAVAGAAAALVGVPVRRRRGTVARTGATGRPSGSSGGASVPTRRAARAARAPSGK</sequence>
<feature type="region of interest" description="Disordered" evidence="6">
    <location>
        <begin position="464"/>
        <end position="515"/>
    </location>
</feature>
<feature type="active site" description="Charge relay system" evidence="5">
    <location>
        <position position="554"/>
    </location>
</feature>
<dbReference type="RefSeq" id="WP_146819798.1">
    <property type="nucleotide sequence ID" value="NZ_BJYK01000009.1"/>
</dbReference>
<protein>
    <recommendedName>
        <fullName evidence="8">Peptidase S8/S53 domain-containing protein</fullName>
    </recommendedName>
</protein>
<feature type="compositionally biased region" description="Acidic residues" evidence="6">
    <location>
        <begin position="487"/>
        <end position="507"/>
    </location>
</feature>
<evidence type="ECO:0000256" key="7">
    <source>
        <dbReference type="SAM" id="Phobius"/>
    </source>
</evidence>
<reference evidence="9 10" key="1">
    <citation type="submission" date="2019-07" db="EMBL/GenBank/DDBJ databases">
        <title>Whole genome shotgun sequence of Actinotalea fermentans NBRC 105374.</title>
        <authorList>
            <person name="Hosoyama A."/>
            <person name="Uohara A."/>
            <person name="Ohji S."/>
            <person name="Ichikawa N."/>
        </authorList>
    </citation>
    <scope>NUCLEOTIDE SEQUENCE [LARGE SCALE GENOMIC DNA]</scope>
    <source>
        <strain evidence="9 10">NBRC 105374</strain>
    </source>
</reference>
<dbReference type="Gene3D" id="3.30.2390.20">
    <property type="entry name" value="Type VII secretion system EccB, repeat 1 domain"/>
    <property type="match status" value="1"/>
</dbReference>
<dbReference type="InterPro" id="IPR036852">
    <property type="entry name" value="Peptidase_S8/S53_dom_sf"/>
</dbReference>
<evidence type="ECO:0000259" key="8">
    <source>
        <dbReference type="Pfam" id="PF00082"/>
    </source>
</evidence>
<keyword evidence="3 5" id="KW-0378">Hydrolase</keyword>
<dbReference type="PROSITE" id="PS51892">
    <property type="entry name" value="SUBTILASE"/>
    <property type="match status" value="1"/>
</dbReference>
<feature type="active site" description="Charge relay system" evidence="5">
    <location>
        <position position="587"/>
    </location>
</feature>
<comment type="caution">
    <text evidence="9">The sequence shown here is derived from an EMBL/GenBank/DDBJ whole genome shotgun (WGS) entry which is preliminary data.</text>
</comment>
<feature type="region of interest" description="Disordered" evidence="6">
    <location>
        <begin position="884"/>
        <end position="918"/>
    </location>
</feature>
<dbReference type="PANTHER" id="PTHR40765">
    <property type="entry name" value="ESX-2 SECRETION SYSTEM ATPASE ECCB2"/>
    <property type="match status" value="1"/>
</dbReference>
<dbReference type="InterPro" id="IPR022398">
    <property type="entry name" value="Peptidase_S8_His-AS"/>
</dbReference>
<proteinExistence type="inferred from homology"/>
<feature type="domain" description="Peptidase S8/S53" evidence="8">
    <location>
        <begin position="545"/>
        <end position="805"/>
    </location>
</feature>
<organism evidence="9 10">
    <name type="scientific">Actinotalea fermentans</name>
    <dbReference type="NCBI Taxonomy" id="43671"/>
    <lineage>
        <taxon>Bacteria</taxon>
        <taxon>Bacillati</taxon>
        <taxon>Actinomycetota</taxon>
        <taxon>Actinomycetes</taxon>
        <taxon>Micrococcales</taxon>
        <taxon>Cellulomonadaceae</taxon>
        <taxon>Actinotalea</taxon>
    </lineage>
</organism>
<feature type="compositionally biased region" description="Low complexity" evidence="6">
    <location>
        <begin position="464"/>
        <end position="486"/>
    </location>
</feature>
<gene>
    <name evidence="9" type="ORF">AFE02nite_26230</name>
</gene>
<dbReference type="GO" id="GO:0005576">
    <property type="term" value="C:extracellular region"/>
    <property type="evidence" value="ECO:0007669"/>
    <property type="project" value="TreeGrafter"/>
</dbReference>
<dbReference type="NCBIfam" id="TIGR03919">
    <property type="entry name" value="T7SS_EccB"/>
    <property type="match status" value="1"/>
</dbReference>
<name>A0A511Z0C9_9CELL</name>
<evidence type="ECO:0000313" key="9">
    <source>
        <dbReference type="EMBL" id="GEN80889.1"/>
    </source>
</evidence>